<sequence length="1784" mass="199022">MNGKALLLWFYEYIYHYNLFLSEEDDYEDNENDSAVLKDSSVLIKRQRYATYVYVALLVVTLYILSFIALVTPRNQVITMSHMTPILFDELYLEHSDTLACPCSTAVVPHKEFVSNNITFHPVCSSIFVSNEWIKALQMEYASAYLVMDFRKTGSSQFELLAALCSISQEIVLQALTDFSNEQLISAQLLQEDNVRFHTMASIDLVRTTTPVQLTTVLEFLQISTRSNFLTSALQNNMLLTIYSLNGRLTLYLFDSTNFYNENASSSASSYGSSCRSKSSLTRAGFYSLPLYDSAVNHGTWPKLPPHFEPVASATVDGFFGGCNALDALLASTLDCLYNTTCLTHFMSYFPSLNQMDVNISGQILSSPRSGVTLKTLLNQSFIDNWTTTINYAQYFTQCAPLSCTYTETVQVNISYTVTLLLGLYGGLTILLRLLAVFLVRIFSKVPCHSIHISPAVVSGVTQIRIFALFIQQINLFKSINKRTATDIERQRVTTRMYLTALATSIFALILSTSLSIETTVMIVPRPSLSTYIDLQSSQSNMLKCPCSSVAIPYQVLISWAPTFHQVCSSDFVSQLWSSSLYYLDATFLNYPLTEWNSLGMRHFLLLSTLCQLSYKTVTDAIQRFGGQSLVTLNVINQADFTSQVNTTVNEFTETLITNFALLVDAMRLFTQTDQPYTMLNNAKLVASTTRNQITNETLLQIQFQLTGPIDTRTAANHCICAINPNCYSPVTVAVLVLQRGYYVYSNSTYRMPGSIMGCFIVDSLLLSTLECYYLDSCLTIYDSYINRSYRAFSIDPPGFRPRALAYDSAKSRFPPDTLLSMIVKELMIEQWNVSFSFDQYYQACAPVQCTYSYTRRSNDFLSIVITLISTVGGLAAALRIIIPLLIATAYGLFKSKNSQQRDPEQQKSLKMSDRIKVLSGQVVRLIFTRLANLNIFPLRSFGSRMDRKDAIYLGKITTRFYIVFLLVSVIILPLYTAVRPRIITKVFVKPTFNLYSNLRRDHGDALQCRCSYISWTYDNFVHIKPTFHQICSGPFVLEQWRTNITDKLVSDLSAYPMNDYRRFLSSHLQFLSGLCRQTTKSVNRSLAQFLSSFFVTNELLSPELFQTRIESAVDQNRFKASVVFNRALSLLRITNHGNDVISAYGSNFQLIDPWWLNNSYSSAITRAITYDNNCSCALNMSCTTQAGFVTTSLPSFVPIQGLKMGCTPNEAFLASTLECFYNSTCLGLILQYTMNNSDAIIANTHEPLITNTSRFSVGTTVIDLVNEVFIEKWAISSDYLRYFNQCSPSSCSYSYIQQFDSLYTATVILGLYGGLSLILKWICPKIISFLTQIYRWRKQRRHLVQPKSPIAMIMTADSVQNVDTTDSSPSDAHPTSDSFRGILPCFVFTMILIVLMIASITVTSVYLARRDKDHTSLTALMCSPTFQLLGTYSTGFNAQPNSIVTADFNRDGHVDLAFGNQEPDNIGVLLGNNDGTFTAQTTFLSGYSTYAQLLTTSDFNNDNLTDLAVGSYVDGAIGILLNRGNGSFQNASIFYIGTGSSVYSIATGNFDGDDYLDIVVTGMNPAVCVLISDGNGHFNSPINISSNVLTQVTFVVVGDFNNDGHLDLVGVEEYGDDGEAFLNDGTGHFHSSESFTLASYSHPNALVTGDFNNDSRLDLAVVNRNKVNVAILLGHNNGTFDKPVVYSTGINSDPYSVVAGDFNNDGRLDLAVSNFNNHNVGVFLGIGDGTFLSPLNFFTREYTALQTLVTGDFNSDDKLDFAIVNYSNSSLLILLNTCVCCVN</sequence>
<keyword evidence="2" id="KW-0812">Transmembrane</keyword>
<evidence type="ECO:0000313" key="3">
    <source>
        <dbReference type="EMBL" id="CAF1251451.1"/>
    </source>
</evidence>
<accession>A0A815US66</accession>
<dbReference type="EMBL" id="CAJNOR010002128">
    <property type="protein sequence ID" value="CAF1251451.1"/>
    <property type="molecule type" value="Genomic_DNA"/>
</dbReference>
<dbReference type="Proteomes" id="UP000663852">
    <property type="component" value="Unassembled WGS sequence"/>
</dbReference>
<dbReference type="Gene3D" id="2.30.30.100">
    <property type="match status" value="1"/>
</dbReference>
<dbReference type="SUPFAM" id="SSF69318">
    <property type="entry name" value="Integrin alpha N-terminal domain"/>
    <property type="match status" value="1"/>
</dbReference>
<dbReference type="Proteomes" id="UP000663828">
    <property type="component" value="Unassembled WGS sequence"/>
</dbReference>
<name>A0A815US66_ADIRI</name>
<dbReference type="OrthoDB" id="10022113at2759"/>
<feature type="transmembrane region" description="Helical" evidence="2">
    <location>
        <begin position="861"/>
        <end position="894"/>
    </location>
</feature>
<keyword evidence="2" id="KW-1133">Transmembrane helix</keyword>
<dbReference type="EMBL" id="CAJNOJ010000763">
    <property type="protein sequence ID" value="CAF1520022.1"/>
    <property type="molecule type" value="Genomic_DNA"/>
</dbReference>
<dbReference type="InterPro" id="IPR028994">
    <property type="entry name" value="Integrin_alpha_N"/>
</dbReference>
<keyword evidence="5" id="KW-1185">Reference proteome</keyword>
<comment type="caution">
    <text evidence="4">The sequence shown here is derived from an EMBL/GenBank/DDBJ whole genome shotgun (WGS) entry which is preliminary data.</text>
</comment>
<feature type="transmembrane region" description="Helical" evidence="2">
    <location>
        <begin position="957"/>
        <end position="976"/>
    </location>
</feature>
<gene>
    <name evidence="4" type="ORF">EDS130_LOCUS43815</name>
    <name evidence="3" type="ORF">XAT740_LOCUS26279</name>
</gene>
<evidence type="ECO:0000313" key="5">
    <source>
        <dbReference type="Proteomes" id="UP000663828"/>
    </source>
</evidence>
<dbReference type="Gene3D" id="2.130.10.130">
    <property type="entry name" value="Integrin alpha, N-terminal"/>
    <property type="match status" value="2"/>
</dbReference>
<dbReference type="InterPro" id="IPR013517">
    <property type="entry name" value="FG-GAP"/>
</dbReference>
<evidence type="ECO:0000313" key="4">
    <source>
        <dbReference type="EMBL" id="CAF1520022.1"/>
    </source>
</evidence>
<feature type="transmembrane region" description="Helical" evidence="2">
    <location>
        <begin position="1303"/>
        <end position="1323"/>
    </location>
</feature>
<feature type="transmembrane region" description="Helical" evidence="2">
    <location>
        <begin position="420"/>
        <end position="444"/>
    </location>
</feature>
<feature type="transmembrane region" description="Helical" evidence="2">
    <location>
        <begin position="1382"/>
        <end position="1409"/>
    </location>
</feature>
<protein>
    <submittedName>
        <fullName evidence="4">Uncharacterized protein</fullName>
    </submittedName>
</protein>
<evidence type="ECO:0000256" key="1">
    <source>
        <dbReference type="ARBA" id="ARBA00022729"/>
    </source>
</evidence>
<organism evidence="4 6">
    <name type="scientific">Adineta ricciae</name>
    <name type="common">Rotifer</name>
    <dbReference type="NCBI Taxonomy" id="249248"/>
    <lineage>
        <taxon>Eukaryota</taxon>
        <taxon>Metazoa</taxon>
        <taxon>Spiralia</taxon>
        <taxon>Gnathifera</taxon>
        <taxon>Rotifera</taxon>
        <taxon>Eurotatoria</taxon>
        <taxon>Bdelloidea</taxon>
        <taxon>Adinetida</taxon>
        <taxon>Adinetidae</taxon>
        <taxon>Adineta</taxon>
    </lineage>
</organism>
<keyword evidence="2" id="KW-0472">Membrane</keyword>
<feature type="transmembrane region" description="Helical" evidence="2">
    <location>
        <begin position="498"/>
        <end position="517"/>
    </location>
</feature>
<proteinExistence type="predicted"/>
<dbReference type="PANTHER" id="PTHR46580">
    <property type="entry name" value="SENSOR KINASE-RELATED"/>
    <property type="match status" value="1"/>
</dbReference>
<dbReference type="PANTHER" id="PTHR46580:SF4">
    <property type="entry name" value="ATP_GTP-BINDING PROTEIN"/>
    <property type="match status" value="1"/>
</dbReference>
<dbReference type="Pfam" id="PF13517">
    <property type="entry name" value="FG-GAP_3"/>
    <property type="match status" value="2"/>
</dbReference>
<feature type="transmembrane region" description="Helical" evidence="2">
    <location>
        <begin position="456"/>
        <end position="477"/>
    </location>
</feature>
<evidence type="ECO:0000313" key="6">
    <source>
        <dbReference type="Proteomes" id="UP000663852"/>
    </source>
</evidence>
<feature type="transmembrane region" description="Helical" evidence="2">
    <location>
        <begin position="49"/>
        <end position="71"/>
    </location>
</feature>
<reference evidence="4" key="1">
    <citation type="submission" date="2021-02" db="EMBL/GenBank/DDBJ databases">
        <authorList>
            <person name="Nowell W R."/>
        </authorList>
    </citation>
    <scope>NUCLEOTIDE SEQUENCE</scope>
</reference>
<keyword evidence="1" id="KW-0732">Signal</keyword>
<evidence type="ECO:0000256" key="2">
    <source>
        <dbReference type="SAM" id="Phobius"/>
    </source>
</evidence>